<organism evidence="2 3">
    <name type="scientific">Candidatus Dojkabacteria bacterium</name>
    <dbReference type="NCBI Taxonomy" id="2099670"/>
    <lineage>
        <taxon>Bacteria</taxon>
        <taxon>Candidatus Dojkabacteria</taxon>
    </lineage>
</organism>
<evidence type="ECO:0000313" key="2">
    <source>
        <dbReference type="EMBL" id="MCA9375114.1"/>
    </source>
</evidence>
<proteinExistence type="predicted"/>
<keyword evidence="1" id="KW-0812">Transmembrane</keyword>
<gene>
    <name evidence="2" type="ORF">KC622_02165</name>
</gene>
<comment type="caution">
    <text evidence="2">The sequence shown here is derived from an EMBL/GenBank/DDBJ whole genome shotgun (WGS) entry which is preliminary data.</text>
</comment>
<dbReference type="AlphaFoldDB" id="A0A955HYV5"/>
<keyword evidence="1" id="KW-0472">Membrane</keyword>
<reference evidence="2" key="1">
    <citation type="submission" date="2020-04" db="EMBL/GenBank/DDBJ databases">
        <authorList>
            <person name="Zhang T."/>
        </authorList>
    </citation>
    <scope>NUCLEOTIDE SEQUENCE</scope>
    <source>
        <strain evidence="2">HKST-UBA16</strain>
    </source>
</reference>
<evidence type="ECO:0000313" key="3">
    <source>
        <dbReference type="Proteomes" id="UP000748332"/>
    </source>
</evidence>
<dbReference type="EMBL" id="JAGQLM010000087">
    <property type="protein sequence ID" value="MCA9375114.1"/>
    <property type="molecule type" value="Genomic_DNA"/>
</dbReference>
<feature type="transmembrane region" description="Helical" evidence="1">
    <location>
        <begin position="23"/>
        <end position="46"/>
    </location>
</feature>
<feature type="non-terminal residue" evidence="2">
    <location>
        <position position="61"/>
    </location>
</feature>
<reference evidence="2" key="2">
    <citation type="journal article" date="2021" name="Microbiome">
        <title>Successional dynamics and alternative stable states in a saline activated sludge microbial community over 9 years.</title>
        <authorList>
            <person name="Wang Y."/>
            <person name="Ye J."/>
            <person name="Ju F."/>
            <person name="Liu L."/>
            <person name="Boyd J.A."/>
            <person name="Deng Y."/>
            <person name="Parks D.H."/>
            <person name="Jiang X."/>
            <person name="Yin X."/>
            <person name="Woodcroft B.J."/>
            <person name="Tyson G.W."/>
            <person name="Hugenholtz P."/>
            <person name="Polz M.F."/>
            <person name="Zhang T."/>
        </authorList>
    </citation>
    <scope>NUCLEOTIDE SEQUENCE</scope>
    <source>
        <strain evidence="2">HKST-UBA16</strain>
    </source>
</reference>
<protein>
    <submittedName>
        <fullName evidence="2">Uncharacterized protein</fullName>
    </submittedName>
</protein>
<keyword evidence="1" id="KW-1133">Transmembrane helix</keyword>
<dbReference type="Proteomes" id="UP000748332">
    <property type="component" value="Unassembled WGS sequence"/>
</dbReference>
<evidence type="ECO:0000256" key="1">
    <source>
        <dbReference type="SAM" id="Phobius"/>
    </source>
</evidence>
<sequence length="61" mass="6633">MARSKRISYRANSTKNKGSKKKAALKTPIGGFIFAVGVVLGIFFILQSVKATLDSYKGVRI</sequence>
<accession>A0A955HYV5</accession>
<name>A0A955HYV5_9BACT</name>